<organism evidence="1 2">
    <name type="scientific">Morella rubra</name>
    <name type="common">Chinese bayberry</name>
    <dbReference type="NCBI Taxonomy" id="262757"/>
    <lineage>
        <taxon>Eukaryota</taxon>
        <taxon>Viridiplantae</taxon>
        <taxon>Streptophyta</taxon>
        <taxon>Embryophyta</taxon>
        <taxon>Tracheophyta</taxon>
        <taxon>Spermatophyta</taxon>
        <taxon>Magnoliopsida</taxon>
        <taxon>eudicotyledons</taxon>
        <taxon>Gunneridae</taxon>
        <taxon>Pentapetalae</taxon>
        <taxon>rosids</taxon>
        <taxon>fabids</taxon>
        <taxon>Fagales</taxon>
        <taxon>Myricaceae</taxon>
        <taxon>Morella</taxon>
    </lineage>
</organism>
<evidence type="ECO:0000313" key="1">
    <source>
        <dbReference type="EMBL" id="KAB1226352.1"/>
    </source>
</evidence>
<dbReference type="OrthoDB" id="2789670at2759"/>
<proteinExistence type="predicted"/>
<gene>
    <name evidence="1" type="ORF">CJ030_MR1G020569</name>
</gene>
<dbReference type="EMBL" id="RXIC02000019">
    <property type="protein sequence ID" value="KAB1226352.1"/>
    <property type="molecule type" value="Genomic_DNA"/>
</dbReference>
<sequence length="105" mass="12330">MRSKPSWLASMHLNTFHTWDGLWTSSLVEFRGLKILSMSWIVFSRSSFDLHLDLERTKLEHEDIVDVLPRIEREQTESSATRFTKENIKAILLVSSEFSFLIPVY</sequence>
<comment type="caution">
    <text evidence="1">The sequence shown here is derived from an EMBL/GenBank/DDBJ whole genome shotgun (WGS) entry which is preliminary data.</text>
</comment>
<accession>A0A6A1WM51</accession>
<dbReference type="AlphaFoldDB" id="A0A6A1WM51"/>
<protein>
    <submittedName>
        <fullName evidence="1">Uncharacterized protein</fullName>
    </submittedName>
</protein>
<reference evidence="1 2" key="1">
    <citation type="journal article" date="2019" name="Plant Biotechnol. J.">
        <title>The red bayberry genome and genetic basis of sex determination.</title>
        <authorList>
            <person name="Jia H.M."/>
            <person name="Jia H.J."/>
            <person name="Cai Q.L."/>
            <person name="Wang Y."/>
            <person name="Zhao H.B."/>
            <person name="Yang W.F."/>
            <person name="Wang G.Y."/>
            <person name="Li Y.H."/>
            <person name="Zhan D.L."/>
            <person name="Shen Y.T."/>
            <person name="Niu Q.F."/>
            <person name="Chang L."/>
            <person name="Qiu J."/>
            <person name="Zhao L."/>
            <person name="Xie H.B."/>
            <person name="Fu W.Y."/>
            <person name="Jin J."/>
            <person name="Li X.W."/>
            <person name="Jiao Y."/>
            <person name="Zhou C.C."/>
            <person name="Tu T."/>
            <person name="Chai C.Y."/>
            <person name="Gao J.L."/>
            <person name="Fan L.J."/>
            <person name="van de Weg E."/>
            <person name="Wang J.Y."/>
            <person name="Gao Z.S."/>
        </authorList>
    </citation>
    <scope>NUCLEOTIDE SEQUENCE [LARGE SCALE GENOMIC DNA]</scope>
    <source>
        <tissue evidence="1">Leaves</tissue>
    </source>
</reference>
<name>A0A6A1WM51_9ROSI</name>
<keyword evidence="2" id="KW-1185">Reference proteome</keyword>
<evidence type="ECO:0000313" key="2">
    <source>
        <dbReference type="Proteomes" id="UP000516437"/>
    </source>
</evidence>
<dbReference type="Proteomes" id="UP000516437">
    <property type="component" value="Chromosome 1"/>
</dbReference>